<organism evidence="6 7">
    <name type="scientific">Jiangella mangrovi</name>
    <dbReference type="NCBI Taxonomy" id="1524084"/>
    <lineage>
        <taxon>Bacteria</taxon>
        <taxon>Bacillati</taxon>
        <taxon>Actinomycetota</taxon>
        <taxon>Actinomycetes</taxon>
        <taxon>Jiangellales</taxon>
        <taxon>Jiangellaceae</taxon>
        <taxon>Jiangella</taxon>
    </lineage>
</organism>
<reference evidence="6 7" key="1">
    <citation type="submission" date="2020-08" db="EMBL/GenBank/DDBJ databases">
        <title>Sequencing the genomes of 1000 actinobacteria strains.</title>
        <authorList>
            <person name="Klenk H.-P."/>
        </authorList>
    </citation>
    <scope>NUCLEOTIDE SEQUENCE [LARGE SCALE GENOMIC DNA]</scope>
    <source>
        <strain evidence="6 7">DSM 102122</strain>
    </source>
</reference>
<dbReference type="Gene3D" id="1.10.10.10">
    <property type="entry name" value="Winged helix-like DNA-binding domain superfamily/Winged helix DNA-binding domain"/>
    <property type="match status" value="1"/>
</dbReference>
<dbReference type="InterPro" id="IPR036388">
    <property type="entry name" value="WH-like_DNA-bd_sf"/>
</dbReference>
<dbReference type="PROSITE" id="PS51078">
    <property type="entry name" value="ICLR_ED"/>
    <property type="match status" value="1"/>
</dbReference>
<keyword evidence="2 6" id="KW-0238">DNA-binding</keyword>
<keyword evidence="1" id="KW-0805">Transcription regulation</keyword>
<dbReference type="Pfam" id="PF09339">
    <property type="entry name" value="HTH_IclR"/>
    <property type="match status" value="1"/>
</dbReference>
<protein>
    <submittedName>
        <fullName evidence="6">DNA-binding IclR family transcriptional regulator</fullName>
    </submittedName>
</protein>
<dbReference type="GO" id="GO:0003700">
    <property type="term" value="F:DNA-binding transcription factor activity"/>
    <property type="evidence" value="ECO:0007669"/>
    <property type="project" value="TreeGrafter"/>
</dbReference>
<accession>A0A7W9GKN5</accession>
<dbReference type="InterPro" id="IPR036390">
    <property type="entry name" value="WH_DNA-bd_sf"/>
</dbReference>
<evidence type="ECO:0000313" key="7">
    <source>
        <dbReference type="Proteomes" id="UP000542813"/>
    </source>
</evidence>
<gene>
    <name evidence="6" type="ORF">HD601_000204</name>
</gene>
<evidence type="ECO:0000256" key="1">
    <source>
        <dbReference type="ARBA" id="ARBA00023015"/>
    </source>
</evidence>
<dbReference type="RefSeq" id="WP_221440443.1">
    <property type="nucleotide sequence ID" value="NZ_JACHMM010000001.1"/>
</dbReference>
<dbReference type="GO" id="GO:0003677">
    <property type="term" value="F:DNA binding"/>
    <property type="evidence" value="ECO:0007669"/>
    <property type="project" value="UniProtKB-KW"/>
</dbReference>
<evidence type="ECO:0000259" key="5">
    <source>
        <dbReference type="PROSITE" id="PS51078"/>
    </source>
</evidence>
<dbReference type="PROSITE" id="PS51077">
    <property type="entry name" value="HTH_ICLR"/>
    <property type="match status" value="1"/>
</dbReference>
<dbReference type="InterPro" id="IPR050707">
    <property type="entry name" value="HTH_MetabolicPath_Reg"/>
</dbReference>
<evidence type="ECO:0000256" key="3">
    <source>
        <dbReference type="ARBA" id="ARBA00023163"/>
    </source>
</evidence>
<evidence type="ECO:0000259" key="4">
    <source>
        <dbReference type="PROSITE" id="PS51077"/>
    </source>
</evidence>
<feature type="domain" description="IclR-ED" evidence="5">
    <location>
        <begin position="87"/>
        <end position="270"/>
    </location>
</feature>
<feature type="domain" description="HTH iclR-type" evidence="4">
    <location>
        <begin position="24"/>
        <end position="86"/>
    </location>
</feature>
<dbReference type="InterPro" id="IPR029016">
    <property type="entry name" value="GAF-like_dom_sf"/>
</dbReference>
<dbReference type="AlphaFoldDB" id="A0A7W9GKN5"/>
<evidence type="ECO:0000313" key="6">
    <source>
        <dbReference type="EMBL" id="MBB5785629.1"/>
    </source>
</evidence>
<name>A0A7W9GKN5_9ACTN</name>
<dbReference type="Gene3D" id="3.30.450.40">
    <property type="match status" value="1"/>
</dbReference>
<evidence type="ECO:0000256" key="2">
    <source>
        <dbReference type="ARBA" id="ARBA00023125"/>
    </source>
</evidence>
<keyword evidence="3" id="KW-0804">Transcription</keyword>
<dbReference type="SUPFAM" id="SSF46785">
    <property type="entry name" value="Winged helix' DNA-binding domain"/>
    <property type="match status" value="1"/>
</dbReference>
<proteinExistence type="predicted"/>
<dbReference type="InterPro" id="IPR014757">
    <property type="entry name" value="Tscrpt_reg_IclR_C"/>
</dbReference>
<dbReference type="PANTHER" id="PTHR30136:SF24">
    <property type="entry name" value="HTH-TYPE TRANSCRIPTIONAL REPRESSOR ALLR"/>
    <property type="match status" value="1"/>
</dbReference>
<dbReference type="InterPro" id="IPR005471">
    <property type="entry name" value="Tscrpt_reg_IclR_N"/>
</dbReference>
<keyword evidence="7" id="KW-1185">Reference proteome</keyword>
<dbReference type="EMBL" id="JACHMM010000001">
    <property type="protein sequence ID" value="MBB5785629.1"/>
    <property type="molecule type" value="Genomic_DNA"/>
</dbReference>
<dbReference type="SUPFAM" id="SSF55781">
    <property type="entry name" value="GAF domain-like"/>
    <property type="match status" value="1"/>
</dbReference>
<comment type="caution">
    <text evidence="6">The sequence shown here is derived from an EMBL/GenBank/DDBJ whole genome shotgun (WGS) entry which is preliminary data.</text>
</comment>
<sequence>MTVPSKMWGYDVPRVAARESAGGTQSVERALSLLSAFTEEHPERRISELVTATGLGQSTVSRLVGALVNLGYLTHHGRSGLYGIGPRVITLAGIGLNQSPVHQQSRQLAQNLAATLGLGVNVAERHGASLFYLCHFEGANAPRPSTLIGRGGPLHATAMGKALVSELAPTELRDLIGTEYARYTPHTVTTFEELEGRLQEVRSRGYATELEELAFGRACVAAPIRDRSGQIMAALSVSGPLSAMNLPARQDELAMIAIEHADQISSNLGYHATVTALPG</sequence>
<dbReference type="Pfam" id="PF01614">
    <property type="entry name" value="IclR_C"/>
    <property type="match status" value="1"/>
</dbReference>
<dbReference type="GO" id="GO:0045892">
    <property type="term" value="P:negative regulation of DNA-templated transcription"/>
    <property type="evidence" value="ECO:0007669"/>
    <property type="project" value="TreeGrafter"/>
</dbReference>
<dbReference type="SMART" id="SM00346">
    <property type="entry name" value="HTH_ICLR"/>
    <property type="match status" value="1"/>
</dbReference>
<dbReference type="PANTHER" id="PTHR30136">
    <property type="entry name" value="HELIX-TURN-HELIX TRANSCRIPTIONAL REGULATOR, ICLR FAMILY"/>
    <property type="match status" value="1"/>
</dbReference>
<dbReference type="Proteomes" id="UP000542813">
    <property type="component" value="Unassembled WGS sequence"/>
</dbReference>